<evidence type="ECO:0000256" key="1">
    <source>
        <dbReference type="SAM" id="MobiDB-lite"/>
    </source>
</evidence>
<evidence type="ECO:0000313" key="2">
    <source>
        <dbReference type="EMBL" id="KHJ92295.1"/>
    </source>
</evidence>
<proteinExistence type="predicted"/>
<feature type="compositionally biased region" description="Basic residues" evidence="1">
    <location>
        <begin position="29"/>
        <end position="41"/>
    </location>
</feature>
<feature type="region of interest" description="Disordered" evidence="1">
    <location>
        <begin position="1"/>
        <end position="108"/>
    </location>
</feature>
<reference evidence="2 3" key="1">
    <citation type="submission" date="2014-03" db="EMBL/GenBank/DDBJ databases">
        <title>Draft genome of the hookworm Oesophagostomum dentatum.</title>
        <authorList>
            <person name="Mitreva M."/>
        </authorList>
    </citation>
    <scope>NUCLEOTIDE SEQUENCE [LARGE SCALE GENOMIC DNA]</scope>
    <source>
        <strain evidence="2 3">OD-Hann</strain>
    </source>
</reference>
<feature type="compositionally biased region" description="Low complexity" evidence="1">
    <location>
        <begin position="1"/>
        <end position="28"/>
    </location>
</feature>
<dbReference type="Proteomes" id="UP000053660">
    <property type="component" value="Unassembled WGS sequence"/>
</dbReference>
<feature type="compositionally biased region" description="Polar residues" evidence="1">
    <location>
        <begin position="46"/>
        <end position="55"/>
    </location>
</feature>
<dbReference type="OrthoDB" id="5869132at2759"/>
<name>A0A0B1TA89_OESDE</name>
<dbReference type="AlphaFoldDB" id="A0A0B1TA89"/>
<sequence length="153" mass="16669">MSSTTATTKVTETTEATNAENNKENSTSQKKRRHSKKKTKEKLKEVNQNIQSNPGSSPPAHAVSPSGNSLLEELQKKSRINVRTGKVPVNEVMGPGYGQQSGGLKSQSNAQLGRSILQRLVGNNVDPEAIFSEALRQMPQVPGFPSISEFYLF</sequence>
<organism evidence="2 3">
    <name type="scientific">Oesophagostomum dentatum</name>
    <name type="common">Nodular worm</name>
    <dbReference type="NCBI Taxonomy" id="61180"/>
    <lineage>
        <taxon>Eukaryota</taxon>
        <taxon>Metazoa</taxon>
        <taxon>Ecdysozoa</taxon>
        <taxon>Nematoda</taxon>
        <taxon>Chromadorea</taxon>
        <taxon>Rhabditida</taxon>
        <taxon>Rhabditina</taxon>
        <taxon>Rhabditomorpha</taxon>
        <taxon>Strongyloidea</taxon>
        <taxon>Strongylidae</taxon>
        <taxon>Oesophagostomum</taxon>
    </lineage>
</organism>
<gene>
    <name evidence="2" type="ORF">OESDEN_07818</name>
</gene>
<dbReference type="EMBL" id="KN551448">
    <property type="protein sequence ID" value="KHJ92295.1"/>
    <property type="molecule type" value="Genomic_DNA"/>
</dbReference>
<keyword evidence="3" id="KW-1185">Reference proteome</keyword>
<evidence type="ECO:0000313" key="3">
    <source>
        <dbReference type="Proteomes" id="UP000053660"/>
    </source>
</evidence>
<protein>
    <submittedName>
        <fullName evidence="2">Uncharacterized protein</fullName>
    </submittedName>
</protein>
<accession>A0A0B1TA89</accession>